<dbReference type="Gene3D" id="3.30.450.20">
    <property type="entry name" value="PAS domain"/>
    <property type="match status" value="2"/>
</dbReference>
<dbReference type="Proteomes" id="UP001218895">
    <property type="component" value="Chromosome"/>
</dbReference>
<dbReference type="GeneID" id="79949885"/>
<dbReference type="AlphaFoldDB" id="A0AAF0JUI5"/>
<dbReference type="CDD" id="cd00130">
    <property type="entry name" value="PAS"/>
    <property type="match status" value="2"/>
</dbReference>
<keyword evidence="4" id="KW-1185">Reference proteome</keyword>
<dbReference type="PROSITE" id="PS50112">
    <property type="entry name" value="PAS"/>
    <property type="match status" value="1"/>
</dbReference>
<evidence type="ECO:0000256" key="1">
    <source>
        <dbReference type="SAM" id="Coils"/>
    </source>
</evidence>
<dbReference type="NCBIfam" id="TIGR00229">
    <property type="entry name" value="sensory_box"/>
    <property type="match status" value="2"/>
</dbReference>
<feature type="coiled-coil region" evidence="1">
    <location>
        <begin position="315"/>
        <end position="360"/>
    </location>
</feature>
<dbReference type="RefSeq" id="WP_278100728.1">
    <property type="nucleotide sequence ID" value="NZ_CP091092.1"/>
</dbReference>
<name>A0AAF0JUI5_9EURY</name>
<keyword evidence="1" id="KW-0175">Coiled coil</keyword>
<proteinExistence type="predicted"/>
<dbReference type="EMBL" id="CP091092">
    <property type="protein sequence ID" value="WFN37888.1"/>
    <property type="molecule type" value="Genomic_DNA"/>
</dbReference>
<gene>
    <name evidence="3" type="ORF">L1994_05765</name>
</gene>
<dbReference type="SMART" id="SM00091">
    <property type="entry name" value="PAS"/>
    <property type="match status" value="2"/>
</dbReference>
<dbReference type="PANTHER" id="PTHR44757:SF2">
    <property type="entry name" value="BIOFILM ARCHITECTURE MAINTENANCE PROTEIN MBAA"/>
    <property type="match status" value="1"/>
</dbReference>
<feature type="domain" description="PAS" evidence="2">
    <location>
        <begin position="367"/>
        <end position="418"/>
    </location>
</feature>
<accession>A0AAF0JUI5</accession>
<dbReference type="InterPro" id="IPR052155">
    <property type="entry name" value="Biofilm_reg_signaling"/>
</dbReference>
<dbReference type="GO" id="GO:0006355">
    <property type="term" value="P:regulation of DNA-templated transcription"/>
    <property type="evidence" value="ECO:0007669"/>
    <property type="project" value="InterPro"/>
</dbReference>
<dbReference type="InterPro" id="IPR000014">
    <property type="entry name" value="PAS"/>
</dbReference>
<dbReference type="KEGG" id="manq:L1994_05765"/>
<reference evidence="3" key="1">
    <citation type="submission" date="2022-01" db="EMBL/GenBank/DDBJ databases">
        <title>Complete genome of Methanomicrobium antiquum DSM 21220.</title>
        <authorList>
            <person name="Chen S.-C."/>
            <person name="You Y.-T."/>
            <person name="Zhou Y.-Z."/>
            <person name="Lai M.-C."/>
        </authorList>
    </citation>
    <scope>NUCLEOTIDE SEQUENCE</scope>
    <source>
        <strain evidence="3">DSM 21220</strain>
    </source>
</reference>
<dbReference type="PANTHER" id="PTHR44757">
    <property type="entry name" value="DIGUANYLATE CYCLASE DGCP"/>
    <property type="match status" value="1"/>
</dbReference>
<evidence type="ECO:0000313" key="3">
    <source>
        <dbReference type="EMBL" id="WFN37888.1"/>
    </source>
</evidence>
<organism evidence="3 4">
    <name type="scientific">Methanomicrobium antiquum</name>
    <dbReference type="NCBI Taxonomy" id="487686"/>
    <lineage>
        <taxon>Archaea</taxon>
        <taxon>Methanobacteriati</taxon>
        <taxon>Methanobacteriota</taxon>
        <taxon>Stenosarchaea group</taxon>
        <taxon>Methanomicrobia</taxon>
        <taxon>Methanomicrobiales</taxon>
        <taxon>Methanomicrobiaceae</taxon>
        <taxon>Methanomicrobium</taxon>
    </lineage>
</organism>
<evidence type="ECO:0000259" key="2">
    <source>
        <dbReference type="PROSITE" id="PS50112"/>
    </source>
</evidence>
<dbReference type="Pfam" id="PF13426">
    <property type="entry name" value="PAS_9"/>
    <property type="match status" value="2"/>
</dbReference>
<evidence type="ECO:0000313" key="4">
    <source>
        <dbReference type="Proteomes" id="UP001218895"/>
    </source>
</evidence>
<sequence>MDTYSDNNKMQQEFQDIIHIKELLKKFPLGLNITEISNALHMHRNTCAKYLDMMRIKGDIDKKQSGTAKNYFLVQRMPLSSLLRFEEGPAIIINSKQEILMVTKPALDLFKCPLDVMYGEKIQNLPYHIFKDNEFIESAVEAVNGKNSNLKRETFILGKKYYFSIRFIPIITDSGKTGCAILIQDNTDFFEAKDKLFICKKQYEAITSDQTEFIVHTDVDLLITFVNEAFCRYLGRSFEGLCGLRFIPMFQADEREKIKNVLSSLSPQNPSGSIDIKTIQKDGSFGFEHWIFRGIFNDNKEISGYHAIGRNTTDLKKSEVQLRQYYDNLERLIQERTKELQEVNKRLLGVISEKEEIEKELLFTQFAFDNASDSIILFDDSGAVYKANKTAGELLGYSKEDFGEKSVYDINPSILPEEWRNMWAEAHPGKKERIISIHAKKDGKIFDVDVSRTFVRFHGNMYFCSIAREI</sequence>
<dbReference type="InterPro" id="IPR035965">
    <property type="entry name" value="PAS-like_dom_sf"/>
</dbReference>
<protein>
    <submittedName>
        <fullName evidence="3">PAS domain-containing protein</fullName>
    </submittedName>
</protein>
<dbReference type="SUPFAM" id="SSF55785">
    <property type="entry name" value="PYP-like sensor domain (PAS domain)"/>
    <property type="match status" value="2"/>
</dbReference>